<dbReference type="EMBL" id="FJUW01000025">
    <property type="protein sequence ID" value="CZT02612.1"/>
    <property type="molecule type" value="Genomic_DNA"/>
</dbReference>
<evidence type="ECO:0000313" key="4">
    <source>
        <dbReference type="Proteomes" id="UP000178129"/>
    </source>
</evidence>
<reference evidence="4" key="1">
    <citation type="submission" date="2016-03" db="EMBL/GenBank/DDBJ databases">
        <authorList>
            <person name="Ploux O."/>
        </authorList>
    </citation>
    <scope>NUCLEOTIDE SEQUENCE [LARGE SCALE GENOMIC DNA]</scope>
    <source>
        <strain evidence="4">UK7</strain>
    </source>
</reference>
<evidence type="ECO:0000259" key="2">
    <source>
        <dbReference type="SMART" id="SM00906"/>
    </source>
</evidence>
<dbReference type="STRING" id="914237.A0A1E1KWM0"/>
<keyword evidence="4" id="KW-1185">Reference proteome</keyword>
<dbReference type="Proteomes" id="UP000178129">
    <property type="component" value="Unassembled WGS sequence"/>
</dbReference>
<dbReference type="PANTHER" id="PTHR31668">
    <property type="entry name" value="GLUCOSE TRANSPORT TRANSCRIPTION REGULATOR RGT1-RELATED-RELATED"/>
    <property type="match status" value="1"/>
</dbReference>
<feature type="domain" description="Xylanolytic transcriptional activator regulatory" evidence="2">
    <location>
        <begin position="306"/>
        <end position="379"/>
    </location>
</feature>
<accession>A0A1E1KWM0</accession>
<dbReference type="InterPro" id="IPR050797">
    <property type="entry name" value="Carb_Metab_Trans_Reg"/>
</dbReference>
<evidence type="ECO:0000256" key="1">
    <source>
        <dbReference type="ARBA" id="ARBA00023242"/>
    </source>
</evidence>
<dbReference type="InParanoid" id="A0A1E1KWM0"/>
<dbReference type="Pfam" id="PF04082">
    <property type="entry name" value="Fungal_trans"/>
    <property type="match status" value="1"/>
</dbReference>
<dbReference type="SMART" id="SM00906">
    <property type="entry name" value="Fungal_trans"/>
    <property type="match status" value="1"/>
</dbReference>
<dbReference type="PANTHER" id="PTHR31668:SF10">
    <property type="entry name" value="ZN(II)2CYS6 TRANSCRIPTION FACTOR (EUROFUNG)"/>
    <property type="match status" value="1"/>
</dbReference>
<dbReference type="GO" id="GO:0001080">
    <property type="term" value="P:nitrogen catabolite activation of transcription from RNA polymerase II promoter"/>
    <property type="evidence" value="ECO:0007669"/>
    <property type="project" value="TreeGrafter"/>
</dbReference>
<evidence type="ECO:0000313" key="3">
    <source>
        <dbReference type="EMBL" id="CZT02612.1"/>
    </source>
</evidence>
<organism evidence="3 4">
    <name type="scientific">Rhynchosporium graminicola</name>
    <dbReference type="NCBI Taxonomy" id="2792576"/>
    <lineage>
        <taxon>Eukaryota</taxon>
        <taxon>Fungi</taxon>
        <taxon>Dikarya</taxon>
        <taxon>Ascomycota</taxon>
        <taxon>Pezizomycotina</taxon>
        <taxon>Leotiomycetes</taxon>
        <taxon>Helotiales</taxon>
        <taxon>Ploettnerulaceae</taxon>
        <taxon>Rhynchosporium</taxon>
    </lineage>
</organism>
<keyword evidence="1" id="KW-0539">Nucleus</keyword>
<dbReference type="GO" id="GO:0005634">
    <property type="term" value="C:nucleus"/>
    <property type="evidence" value="ECO:0007669"/>
    <property type="project" value="TreeGrafter"/>
</dbReference>
<protein>
    <recommendedName>
        <fullName evidence="2">Xylanolytic transcriptional activator regulatory domain-containing protein</fullName>
    </recommendedName>
</protein>
<dbReference type="GO" id="GO:0003677">
    <property type="term" value="F:DNA binding"/>
    <property type="evidence" value="ECO:0007669"/>
    <property type="project" value="InterPro"/>
</dbReference>
<dbReference type="GO" id="GO:0006351">
    <property type="term" value="P:DNA-templated transcription"/>
    <property type="evidence" value="ECO:0007669"/>
    <property type="project" value="InterPro"/>
</dbReference>
<dbReference type="InterPro" id="IPR007219">
    <property type="entry name" value="XnlR_reg_dom"/>
</dbReference>
<comment type="caution">
    <text evidence="3">The sequence shown here is derived from an EMBL/GenBank/DDBJ whole genome shotgun (WGS) entry which is preliminary data.</text>
</comment>
<proteinExistence type="predicted"/>
<name>A0A1E1KWM0_9HELO</name>
<dbReference type="GO" id="GO:0008270">
    <property type="term" value="F:zinc ion binding"/>
    <property type="evidence" value="ECO:0007669"/>
    <property type="project" value="InterPro"/>
</dbReference>
<gene>
    <name evidence="3" type="ORF">RCO7_09409</name>
</gene>
<sequence>MTRLHTRGYILKRRRNQQMDGSTWLRQITISLQDRIRFIRTSYERVQEAHDFASRQLNSPHYRLYLRLASPTPPLNCTWSCLPRDCLRSYDKSGDEAFGGVGQPWPEVQVQEGAAEASSTNFSVPDFDKQSKFTGIGAISSRRIETSSAKPGLDLPSCYRGNEWAVLRAKGGSNGDVPMHFTVVPDTRSDARLDYHRTIDTESVVTPYANELLHTYFEVVHKSYPLLDPARFNSSPKTGDPLLAVIYNIAAPFCQSTASDFPALSSFIQQTLSIEHQHPQLETLEASLLNLQRNISASSLPTISGLSSFIGSLVGVAHDLGLNNDPSSWSLSVTDTNRRIRIWWALYIQDKWSALGLGRPSYLNDEHSNVPLPTLSNFSHVGLANTPSSLTPALQFVAMAHLSTILSDILNTFYTHKALERIRLIPIETLLSIFDGFQTRLRTFRDEHLCSLCSGNISDKFDSTGSVVLAFYTMEIVLLRAVLRCLPMSHPEYSGLRGQAKTTLLNVVEFLEKMSISRLNAFWWSPMSRLNFSLAGSFMFFQLLTSHTSPDIELWSATIAHYRSLLRLHSTSFEMTSLASMRMDQLAQGMGVDSPIPLHLEREDSMQANGGILGSEFSDVSIGGAGLGMGDCVGFGTLTGSDSLKREVLDPVSADNWILRQGDGGFLLC</sequence>
<dbReference type="AlphaFoldDB" id="A0A1E1KWM0"/>
<dbReference type="CDD" id="cd12148">
    <property type="entry name" value="fungal_TF_MHR"/>
    <property type="match status" value="1"/>
</dbReference>